<dbReference type="Gene3D" id="3.40.50.720">
    <property type="entry name" value="NAD(P)-binding Rossmann-like Domain"/>
    <property type="match status" value="1"/>
</dbReference>
<name>A0AAW2Z9N5_9EUKA</name>
<protein>
    <submittedName>
        <fullName evidence="4">Retinol dehydrogenase</fullName>
    </submittedName>
</protein>
<keyword evidence="3" id="KW-0732">Signal</keyword>
<dbReference type="PRINTS" id="PR00080">
    <property type="entry name" value="SDRFAMILY"/>
</dbReference>
<accession>A0AAW2Z9N5</accession>
<dbReference type="CDD" id="cd05327">
    <property type="entry name" value="retinol-DH_like_SDR_c_like"/>
    <property type="match status" value="1"/>
</dbReference>
<dbReference type="PRINTS" id="PR00081">
    <property type="entry name" value="GDHRDH"/>
</dbReference>
<reference evidence="4 5" key="1">
    <citation type="submission" date="2024-03" db="EMBL/GenBank/DDBJ databases">
        <title>The Acrasis kona genome and developmental transcriptomes reveal deep origins of eukaryotic multicellular pathways.</title>
        <authorList>
            <person name="Sheikh S."/>
            <person name="Fu C.-J."/>
            <person name="Brown M.W."/>
            <person name="Baldauf S.L."/>
        </authorList>
    </citation>
    <scope>NUCLEOTIDE SEQUENCE [LARGE SCALE GENOMIC DNA]</scope>
    <source>
        <strain evidence="4 5">ATCC MYA-3509</strain>
    </source>
</reference>
<dbReference type="GO" id="GO:0016491">
    <property type="term" value="F:oxidoreductase activity"/>
    <property type="evidence" value="ECO:0007669"/>
    <property type="project" value="UniProtKB-KW"/>
</dbReference>
<sequence>MGLALNIFLVMVPLVGILVNKWKAGGSIPESFHHINLEGKTVLITGSNTGIGYETALFFAKRGARVIFGARSFERAEEPLSKIIEETGNKKVEFIAPMDLSDLQSVRDFVTNLENKQIKIDILVNNAGVMQPPHGLTKDGFEVQFGTNHLGHFLLTVLLLNKNILKKSARVVNVSSLASEKASHFLFGSLDYKSKNENIPVTDLYRISKYSNYLFTRELQSKYGQYGLTAYSLHPGVILTELGRHMNLPSYFEYLKPFATVFLLKTPYEGAQTSLFAALCDSKDVEPGSYLADCKVKGRPSWEEEQIVLEEQDRLWYMSEEAVDETSIL</sequence>
<keyword evidence="5" id="KW-1185">Reference proteome</keyword>
<keyword evidence="1" id="KW-0560">Oxidoreductase</keyword>
<evidence type="ECO:0000313" key="5">
    <source>
        <dbReference type="Proteomes" id="UP001431209"/>
    </source>
</evidence>
<evidence type="ECO:0000256" key="1">
    <source>
        <dbReference type="ARBA" id="ARBA00023002"/>
    </source>
</evidence>
<dbReference type="SUPFAM" id="SSF51735">
    <property type="entry name" value="NAD(P)-binding Rossmann-fold domains"/>
    <property type="match status" value="1"/>
</dbReference>
<feature type="signal peptide" evidence="3">
    <location>
        <begin position="1"/>
        <end position="17"/>
    </location>
</feature>
<organism evidence="4 5">
    <name type="scientific">Acrasis kona</name>
    <dbReference type="NCBI Taxonomy" id="1008807"/>
    <lineage>
        <taxon>Eukaryota</taxon>
        <taxon>Discoba</taxon>
        <taxon>Heterolobosea</taxon>
        <taxon>Tetramitia</taxon>
        <taxon>Eutetramitia</taxon>
        <taxon>Acrasidae</taxon>
        <taxon>Acrasis</taxon>
    </lineage>
</organism>
<evidence type="ECO:0000313" key="4">
    <source>
        <dbReference type="EMBL" id="KAL0485392.1"/>
    </source>
</evidence>
<dbReference type="Proteomes" id="UP001431209">
    <property type="component" value="Unassembled WGS sequence"/>
</dbReference>
<feature type="chain" id="PRO_5043991351" evidence="3">
    <location>
        <begin position="18"/>
        <end position="329"/>
    </location>
</feature>
<dbReference type="InterPro" id="IPR002347">
    <property type="entry name" value="SDR_fam"/>
</dbReference>
<comment type="similarity">
    <text evidence="2">Belongs to the short-chain dehydrogenases/reductases (SDR) family.</text>
</comment>
<dbReference type="PANTHER" id="PTHR43157">
    <property type="entry name" value="PHOSPHATIDYLINOSITOL-GLYCAN BIOSYNTHESIS CLASS F PROTEIN-RELATED"/>
    <property type="match status" value="1"/>
</dbReference>
<proteinExistence type="inferred from homology"/>
<gene>
    <name evidence="4" type="ORF">AKO1_002940</name>
</gene>
<dbReference type="AlphaFoldDB" id="A0AAW2Z9N5"/>
<evidence type="ECO:0000256" key="2">
    <source>
        <dbReference type="RuleBase" id="RU000363"/>
    </source>
</evidence>
<dbReference type="PANTHER" id="PTHR43157:SF31">
    <property type="entry name" value="PHOSPHATIDYLINOSITOL-GLYCAN BIOSYNTHESIS CLASS F PROTEIN"/>
    <property type="match status" value="1"/>
</dbReference>
<dbReference type="InterPro" id="IPR036291">
    <property type="entry name" value="NAD(P)-bd_dom_sf"/>
</dbReference>
<dbReference type="EMBL" id="JAOPGA020001135">
    <property type="protein sequence ID" value="KAL0485392.1"/>
    <property type="molecule type" value="Genomic_DNA"/>
</dbReference>
<comment type="caution">
    <text evidence="4">The sequence shown here is derived from an EMBL/GenBank/DDBJ whole genome shotgun (WGS) entry which is preliminary data.</text>
</comment>
<evidence type="ECO:0000256" key="3">
    <source>
        <dbReference type="SAM" id="SignalP"/>
    </source>
</evidence>
<dbReference type="Pfam" id="PF00106">
    <property type="entry name" value="adh_short"/>
    <property type="match status" value="1"/>
</dbReference>